<protein>
    <submittedName>
        <fullName evidence="2">Uncharacterized protein</fullName>
    </submittedName>
</protein>
<evidence type="ECO:0000313" key="3">
    <source>
        <dbReference type="Proteomes" id="UP000055048"/>
    </source>
</evidence>
<keyword evidence="3" id="KW-1185">Reference proteome</keyword>
<dbReference type="AlphaFoldDB" id="A0A0V0T598"/>
<organism evidence="2 3">
    <name type="scientific">Trichinella murrelli</name>
    <dbReference type="NCBI Taxonomy" id="144512"/>
    <lineage>
        <taxon>Eukaryota</taxon>
        <taxon>Metazoa</taxon>
        <taxon>Ecdysozoa</taxon>
        <taxon>Nematoda</taxon>
        <taxon>Enoplea</taxon>
        <taxon>Dorylaimia</taxon>
        <taxon>Trichinellida</taxon>
        <taxon>Trichinellidae</taxon>
        <taxon>Trichinella</taxon>
    </lineage>
</organism>
<gene>
    <name evidence="2" type="ORF">T05_14735</name>
    <name evidence="1" type="ORF">T05_1792</name>
</gene>
<dbReference type="EMBL" id="JYDJ01000599">
    <property type="protein sequence ID" value="KRX34260.1"/>
    <property type="molecule type" value="Genomic_DNA"/>
</dbReference>
<evidence type="ECO:0000313" key="2">
    <source>
        <dbReference type="EMBL" id="KRX34260.1"/>
    </source>
</evidence>
<name>A0A0V0T598_9BILA</name>
<evidence type="ECO:0000313" key="1">
    <source>
        <dbReference type="EMBL" id="KRX34152.1"/>
    </source>
</evidence>
<dbReference type="EMBL" id="JYDJ01000620">
    <property type="protein sequence ID" value="KRX34152.1"/>
    <property type="molecule type" value="Genomic_DNA"/>
</dbReference>
<comment type="caution">
    <text evidence="2">The sequence shown here is derived from an EMBL/GenBank/DDBJ whole genome shotgun (WGS) entry which is preliminary data.</text>
</comment>
<proteinExistence type="predicted"/>
<sequence>MKKFHCQIGDVTDKILTEIKDYAIEPMLLRHNYAMRSDPMKIDFLPTNGTLALKSLPREIIQYHSSEMQLELLI</sequence>
<dbReference type="Proteomes" id="UP000055048">
    <property type="component" value="Unassembled WGS sequence"/>
</dbReference>
<reference evidence="2 3" key="1">
    <citation type="submission" date="2015-01" db="EMBL/GenBank/DDBJ databases">
        <title>Evolution of Trichinella species and genotypes.</title>
        <authorList>
            <person name="Korhonen P.K."/>
            <person name="Edoardo P."/>
            <person name="Giuseppe L.R."/>
            <person name="Gasser R.B."/>
        </authorList>
    </citation>
    <scope>NUCLEOTIDE SEQUENCE [LARGE SCALE GENOMIC DNA]</scope>
    <source>
        <strain evidence="2">ISS417</strain>
    </source>
</reference>
<accession>A0A0V0T598</accession>